<feature type="region of interest" description="Disordered" evidence="1">
    <location>
        <begin position="144"/>
        <end position="165"/>
    </location>
</feature>
<gene>
    <name evidence="2" type="ORF">A1O1_02620</name>
</gene>
<feature type="compositionally biased region" description="Basic and acidic residues" evidence="1">
    <location>
        <begin position="1"/>
        <end position="12"/>
    </location>
</feature>
<dbReference type="OrthoDB" id="4161364at2759"/>
<evidence type="ECO:0000256" key="1">
    <source>
        <dbReference type="SAM" id="MobiDB-lite"/>
    </source>
</evidence>
<organism evidence="2 3">
    <name type="scientific">Capronia coronata CBS 617.96</name>
    <dbReference type="NCBI Taxonomy" id="1182541"/>
    <lineage>
        <taxon>Eukaryota</taxon>
        <taxon>Fungi</taxon>
        <taxon>Dikarya</taxon>
        <taxon>Ascomycota</taxon>
        <taxon>Pezizomycotina</taxon>
        <taxon>Eurotiomycetes</taxon>
        <taxon>Chaetothyriomycetidae</taxon>
        <taxon>Chaetothyriales</taxon>
        <taxon>Herpotrichiellaceae</taxon>
        <taxon>Capronia</taxon>
    </lineage>
</organism>
<sequence>MDVDKELLRNEDLDNGTDQTWSSHAQQDIAALPISRVSHGRAAVVDADTDMHMTASFEASSDGGREAEADADAETQLEQINAVLDAIRLNIANILRTWGRDSSQYRSAVGIMQGYLVQNMERLRHVAGSSSRYGADVDVAGTGGEKGLVGEGNMGETSRQGQGDMGKRIKEIEGGIELLMSELKLE</sequence>
<name>W9YMS4_9EURO</name>
<reference evidence="2 3" key="1">
    <citation type="submission" date="2013-03" db="EMBL/GenBank/DDBJ databases">
        <title>The Genome Sequence of Capronia coronata CBS 617.96.</title>
        <authorList>
            <consortium name="The Broad Institute Genomics Platform"/>
            <person name="Cuomo C."/>
            <person name="de Hoog S."/>
            <person name="Gorbushina A."/>
            <person name="Walker B."/>
            <person name="Young S.K."/>
            <person name="Zeng Q."/>
            <person name="Gargeya S."/>
            <person name="Fitzgerald M."/>
            <person name="Haas B."/>
            <person name="Abouelleil A."/>
            <person name="Allen A.W."/>
            <person name="Alvarado L."/>
            <person name="Arachchi H.M."/>
            <person name="Berlin A.M."/>
            <person name="Chapman S.B."/>
            <person name="Gainer-Dewar J."/>
            <person name="Goldberg J."/>
            <person name="Griggs A."/>
            <person name="Gujja S."/>
            <person name="Hansen M."/>
            <person name="Howarth C."/>
            <person name="Imamovic A."/>
            <person name="Ireland A."/>
            <person name="Larimer J."/>
            <person name="McCowan C."/>
            <person name="Murphy C."/>
            <person name="Pearson M."/>
            <person name="Poon T.W."/>
            <person name="Priest M."/>
            <person name="Roberts A."/>
            <person name="Saif S."/>
            <person name="Shea T."/>
            <person name="Sisk P."/>
            <person name="Sykes S."/>
            <person name="Wortman J."/>
            <person name="Nusbaum C."/>
            <person name="Birren B."/>
        </authorList>
    </citation>
    <scope>NUCLEOTIDE SEQUENCE [LARGE SCALE GENOMIC DNA]</scope>
    <source>
        <strain evidence="2 3">CBS 617.96</strain>
    </source>
</reference>
<feature type="compositionally biased region" description="Gly residues" evidence="1">
    <location>
        <begin position="144"/>
        <end position="153"/>
    </location>
</feature>
<protein>
    <submittedName>
        <fullName evidence="2">Uncharacterized protein</fullName>
    </submittedName>
</protein>
<accession>W9YMS4</accession>
<dbReference type="GeneID" id="19157520"/>
<evidence type="ECO:0000313" key="2">
    <source>
        <dbReference type="EMBL" id="EXJ94227.1"/>
    </source>
</evidence>
<evidence type="ECO:0000313" key="3">
    <source>
        <dbReference type="Proteomes" id="UP000019484"/>
    </source>
</evidence>
<proteinExistence type="predicted"/>
<dbReference type="RefSeq" id="XP_007721721.1">
    <property type="nucleotide sequence ID" value="XM_007723531.1"/>
</dbReference>
<dbReference type="EMBL" id="AMWN01000002">
    <property type="protein sequence ID" value="EXJ94227.1"/>
    <property type="molecule type" value="Genomic_DNA"/>
</dbReference>
<comment type="caution">
    <text evidence="2">The sequence shown here is derived from an EMBL/GenBank/DDBJ whole genome shotgun (WGS) entry which is preliminary data.</text>
</comment>
<dbReference type="HOGENOM" id="CLU_1454203_0_0_1"/>
<dbReference type="Proteomes" id="UP000019484">
    <property type="component" value="Unassembled WGS sequence"/>
</dbReference>
<dbReference type="AlphaFoldDB" id="W9YMS4"/>
<keyword evidence="3" id="KW-1185">Reference proteome</keyword>
<feature type="region of interest" description="Disordered" evidence="1">
    <location>
        <begin position="1"/>
        <end position="22"/>
    </location>
</feature>